<evidence type="ECO:0000256" key="4">
    <source>
        <dbReference type="SAM" id="MobiDB-lite"/>
    </source>
</evidence>
<keyword evidence="3" id="KW-0732">Signal</keyword>
<dbReference type="EMBL" id="QFYP01000001">
    <property type="protein sequence ID" value="RAK59199.1"/>
    <property type="molecule type" value="Genomic_DNA"/>
</dbReference>
<dbReference type="PROSITE" id="PS00122">
    <property type="entry name" value="CARBOXYLESTERASE_B_1"/>
    <property type="match status" value="1"/>
</dbReference>
<dbReference type="InterPro" id="IPR019826">
    <property type="entry name" value="Carboxylesterase_B_AS"/>
</dbReference>
<dbReference type="PANTHER" id="PTHR11559">
    <property type="entry name" value="CARBOXYLESTERASE"/>
    <property type="match status" value="1"/>
</dbReference>
<dbReference type="InterPro" id="IPR050309">
    <property type="entry name" value="Type-B_Carboxylest/Lipase"/>
</dbReference>
<feature type="compositionally biased region" description="Polar residues" evidence="4">
    <location>
        <begin position="102"/>
        <end position="113"/>
    </location>
</feature>
<evidence type="ECO:0000256" key="3">
    <source>
        <dbReference type="RuleBase" id="RU361235"/>
    </source>
</evidence>
<organism evidence="6 7">
    <name type="scientific">Phenylobacterium hankyongense</name>
    <dbReference type="NCBI Taxonomy" id="1813876"/>
    <lineage>
        <taxon>Bacteria</taxon>
        <taxon>Pseudomonadati</taxon>
        <taxon>Pseudomonadota</taxon>
        <taxon>Alphaproteobacteria</taxon>
        <taxon>Caulobacterales</taxon>
        <taxon>Caulobacteraceae</taxon>
        <taxon>Phenylobacterium</taxon>
    </lineage>
</organism>
<feature type="domain" description="Carboxylesterase type B" evidence="5">
    <location>
        <begin position="41"/>
        <end position="339"/>
    </location>
</feature>
<dbReference type="AlphaFoldDB" id="A0A328AX20"/>
<dbReference type="SUPFAM" id="SSF53474">
    <property type="entry name" value="alpha/beta-Hydrolases"/>
    <property type="match status" value="1"/>
</dbReference>
<feature type="chain" id="PRO_5016189067" description="Carboxylic ester hydrolase" evidence="3">
    <location>
        <begin position="30"/>
        <end position="514"/>
    </location>
</feature>
<name>A0A328AX20_9CAUL</name>
<evidence type="ECO:0000259" key="5">
    <source>
        <dbReference type="Pfam" id="PF00135"/>
    </source>
</evidence>
<evidence type="ECO:0000256" key="2">
    <source>
        <dbReference type="ARBA" id="ARBA00022801"/>
    </source>
</evidence>
<dbReference type="Proteomes" id="UP000249842">
    <property type="component" value="Unassembled WGS sequence"/>
</dbReference>
<dbReference type="Pfam" id="PF00135">
    <property type="entry name" value="COesterase"/>
    <property type="match status" value="2"/>
</dbReference>
<proteinExistence type="inferred from homology"/>
<feature type="domain" description="Carboxylesterase type B" evidence="5">
    <location>
        <begin position="373"/>
        <end position="500"/>
    </location>
</feature>
<keyword evidence="7" id="KW-1185">Reference proteome</keyword>
<gene>
    <name evidence="6" type="ORF">DJ021_04980</name>
</gene>
<sequence length="514" mass="53940">MATTGETTMKRLAVILSLAAGLMAGAAQAQPGPDTPVRAKIDSGVLVGVRRENANVFRNIPFAAPPVGELRWRPPQPVRAWTADRPAVAPGPSCPQPMNADGTPNSGGANGPTSEDCLQLNVFAPKNARRAPVMVWIHGGGHRNGAGWIYDGQNFARDGVVLVAINYRLGALGYFAHPALTKAAGPGEPVGNYGLMDQIAALKWVQRNIAAFGGDPDNVTVLGESAGGMSTLAVLATPAARGLYQKAVVESGLGWSQPTTLAKKEAEGAAALEKIGVPATATAADLRAVPAAKLVPLDADYGPFTDGRLMTETPTQALARGHFADVPLIIGSNSGEDSLIGPGPAPAKMVAMIPPIARTIYPQEAAAGDDALVRAIFTDRVMGGPARWVAAQASGGQPAWLYYFSYVGSRFRPAMTRATHAAEIQYVFEYWGRRTPMSVVSDEDKAMAGLMHACWVAFAKTSAPTCGTQAWPAYDPKADQLMEFGSPSGVRTHFRKSRLDAQQAVALPTLGLGQ</sequence>
<evidence type="ECO:0000256" key="1">
    <source>
        <dbReference type="ARBA" id="ARBA00005964"/>
    </source>
</evidence>
<dbReference type="InterPro" id="IPR029058">
    <property type="entry name" value="AB_hydrolase_fold"/>
</dbReference>
<dbReference type="GO" id="GO:0016787">
    <property type="term" value="F:hydrolase activity"/>
    <property type="evidence" value="ECO:0007669"/>
    <property type="project" value="UniProtKB-KW"/>
</dbReference>
<comment type="similarity">
    <text evidence="1 3">Belongs to the type-B carboxylesterase/lipase family.</text>
</comment>
<dbReference type="InterPro" id="IPR002018">
    <property type="entry name" value="CarbesteraseB"/>
</dbReference>
<evidence type="ECO:0000313" key="6">
    <source>
        <dbReference type="EMBL" id="RAK59199.1"/>
    </source>
</evidence>
<evidence type="ECO:0000313" key="7">
    <source>
        <dbReference type="Proteomes" id="UP000249842"/>
    </source>
</evidence>
<protein>
    <recommendedName>
        <fullName evidence="3">Carboxylic ester hydrolase</fullName>
        <ecNumber evidence="3">3.1.1.-</ecNumber>
    </recommendedName>
</protein>
<feature type="signal peptide" evidence="3">
    <location>
        <begin position="1"/>
        <end position="29"/>
    </location>
</feature>
<reference evidence="7" key="1">
    <citation type="submission" date="2018-05" db="EMBL/GenBank/DDBJ databases">
        <authorList>
            <person name="Li X."/>
        </authorList>
    </citation>
    <scope>NUCLEOTIDE SEQUENCE [LARGE SCALE GENOMIC DNA]</scope>
    <source>
        <strain evidence="7">HKS-05</strain>
    </source>
</reference>
<comment type="caution">
    <text evidence="6">The sequence shown here is derived from an EMBL/GenBank/DDBJ whole genome shotgun (WGS) entry which is preliminary data.</text>
</comment>
<feature type="region of interest" description="Disordered" evidence="4">
    <location>
        <begin position="89"/>
        <end position="113"/>
    </location>
</feature>
<dbReference type="OrthoDB" id="9775851at2"/>
<dbReference type="Gene3D" id="3.40.50.1820">
    <property type="entry name" value="alpha/beta hydrolase"/>
    <property type="match status" value="1"/>
</dbReference>
<keyword evidence="2 3" id="KW-0378">Hydrolase</keyword>
<accession>A0A328AX20</accession>
<dbReference type="EC" id="3.1.1.-" evidence="3"/>